<accession>A0A927QWT8</accession>
<name>A0A927QWT8_9ACTN</name>
<dbReference type="PANTHER" id="PTHR22789:SF0">
    <property type="entry name" value="3-OXO-TETRONATE 4-PHOSPHATE DECARBOXYLASE-RELATED"/>
    <property type="match status" value="1"/>
</dbReference>
<dbReference type="Pfam" id="PF00596">
    <property type="entry name" value="Aldolase_II"/>
    <property type="match status" value="1"/>
</dbReference>
<evidence type="ECO:0000256" key="3">
    <source>
        <dbReference type="SAM" id="MobiDB-lite"/>
    </source>
</evidence>
<dbReference type="InterPro" id="IPR050197">
    <property type="entry name" value="Aldolase_class_II_sugar_metab"/>
</dbReference>
<protein>
    <submittedName>
        <fullName evidence="5">L-fuculose-phosphate aldolase</fullName>
        <ecNumber evidence="5">4.1.2.17</ecNumber>
    </submittedName>
</protein>
<evidence type="ECO:0000256" key="1">
    <source>
        <dbReference type="ARBA" id="ARBA00022723"/>
    </source>
</evidence>
<dbReference type="GO" id="GO:0046872">
    <property type="term" value="F:metal ion binding"/>
    <property type="evidence" value="ECO:0007669"/>
    <property type="project" value="UniProtKB-KW"/>
</dbReference>
<feature type="domain" description="Class II aldolase/adducin N-terminal" evidence="4">
    <location>
        <begin position="10"/>
        <end position="254"/>
    </location>
</feature>
<dbReference type="Proteomes" id="UP000649753">
    <property type="component" value="Unassembled WGS sequence"/>
</dbReference>
<dbReference type="GO" id="GO:0019323">
    <property type="term" value="P:pentose catabolic process"/>
    <property type="evidence" value="ECO:0007669"/>
    <property type="project" value="TreeGrafter"/>
</dbReference>
<keyword evidence="2 5" id="KW-0456">Lyase</keyword>
<keyword evidence="6" id="KW-1185">Reference proteome</keyword>
<proteinExistence type="predicted"/>
<dbReference type="SMART" id="SM01007">
    <property type="entry name" value="Aldolase_II"/>
    <property type="match status" value="1"/>
</dbReference>
<evidence type="ECO:0000256" key="2">
    <source>
        <dbReference type="ARBA" id="ARBA00023239"/>
    </source>
</evidence>
<dbReference type="EMBL" id="JADBEB010000001">
    <property type="protein sequence ID" value="MBE1485942.1"/>
    <property type="molecule type" value="Genomic_DNA"/>
</dbReference>
<keyword evidence="1" id="KW-0479">Metal-binding</keyword>
<feature type="compositionally biased region" description="Low complexity" evidence="3">
    <location>
        <begin position="126"/>
        <end position="140"/>
    </location>
</feature>
<organism evidence="5 6">
    <name type="scientific">Plantactinospora soyae</name>
    <dbReference type="NCBI Taxonomy" id="1544732"/>
    <lineage>
        <taxon>Bacteria</taxon>
        <taxon>Bacillati</taxon>
        <taxon>Actinomycetota</taxon>
        <taxon>Actinomycetes</taxon>
        <taxon>Micromonosporales</taxon>
        <taxon>Micromonosporaceae</taxon>
        <taxon>Plantactinospora</taxon>
    </lineage>
</organism>
<dbReference type="RefSeq" id="WP_192766055.1">
    <property type="nucleotide sequence ID" value="NZ_JADBEB010000001.1"/>
</dbReference>
<reference evidence="5" key="1">
    <citation type="submission" date="2020-10" db="EMBL/GenBank/DDBJ databases">
        <title>Sequencing the genomes of 1000 actinobacteria strains.</title>
        <authorList>
            <person name="Klenk H.-P."/>
        </authorList>
    </citation>
    <scope>NUCLEOTIDE SEQUENCE</scope>
    <source>
        <strain evidence="5">DSM 46832</strain>
    </source>
</reference>
<evidence type="ECO:0000259" key="4">
    <source>
        <dbReference type="SMART" id="SM01007"/>
    </source>
</evidence>
<dbReference type="GO" id="GO:0005829">
    <property type="term" value="C:cytosol"/>
    <property type="evidence" value="ECO:0007669"/>
    <property type="project" value="TreeGrafter"/>
</dbReference>
<dbReference type="AlphaFoldDB" id="A0A927QWT8"/>
<dbReference type="SUPFAM" id="SSF53639">
    <property type="entry name" value="AraD/HMP-PK domain-like"/>
    <property type="match status" value="2"/>
</dbReference>
<comment type="caution">
    <text evidence="5">The sequence shown here is derived from an EMBL/GenBank/DDBJ whole genome shotgun (WGS) entry which is preliminary data.</text>
</comment>
<gene>
    <name evidence="5" type="ORF">H4W31_001580</name>
</gene>
<dbReference type="PANTHER" id="PTHR22789">
    <property type="entry name" value="FUCULOSE PHOSPHATE ALDOLASE"/>
    <property type="match status" value="1"/>
</dbReference>
<dbReference type="GO" id="GO:0008738">
    <property type="term" value="F:L-fuculose-phosphate aldolase activity"/>
    <property type="evidence" value="ECO:0007669"/>
    <property type="project" value="UniProtKB-EC"/>
</dbReference>
<evidence type="ECO:0000313" key="5">
    <source>
        <dbReference type="EMBL" id="MBE1485942.1"/>
    </source>
</evidence>
<dbReference type="InterPro" id="IPR036409">
    <property type="entry name" value="Aldolase_II/adducin_N_sf"/>
</dbReference>
<feature type="region of interest" description="Disordered" evidence="3">
    <location>
        <begin position="103"/>
        <end position="140"/>
    </location>
</feature>
<dbReference type="InterPro" id="IPR001303">
    <property type="entry name" value="Aldolase_II/adducin_N"/>
</dbReference>
<evidence type="ECO:0000313" key="6">
    <source>
        <dbReference type="Proteomes" id="UP000649753"/>
    </source>
</evidence>
<dbReference type="Gene3D" id="3.40.225.10">
    <property type="entry name" value="Class II aldolase/adducin N-terminal domain"/>
    <property type="match status" value="1"/>
</dbReference>
<dbReference type="EC" id="4.1.2.17" evidence="5"/>
<sequence>MNYLQGDLRDQLAYVGHDVVRAGLVVGSGGNLSARLPDGDSCWVTASGTWLDRLDRASFVRVRISDGAMYPAGSVYPAESVHPAGSVLPGPLTVQDGSTILDGVRPPAPRVPVTLPDPVTSPDSVTFPEPTMPESTMPEPMATSEVGLHLATYRARPDVQAIVHLHPQTVLLLDALGERIRLVTTDHNFYLRRVARVPFRSPGTTELAELAADAARDGTNCLVLSQHGCSVLGDSVELAHKRAANLEEAARLTYRALAAGRLDDLPDCPAEFLARINDTGPTSV</sequence>